<keyword evidence="4" id="KW-1185">Reference proteome</keyword>
<dbReference type="NCBIfam" id="TIGR01554">
    <property type="entry name" value="major_cap_HK97"/>
    <property type="match status" value="1"/>
</dbReference>
<evidence type="ECO:0000259" key="2">
    <source>
        <dbReference type="Pfam" id="PF05065"/>
    </source>
</evidence>
<reference evidence="3 4" key="1">
    <citation type="journal article" date="2013" name="ISME J.">
        <title>A metabolic model for members of the genus Tetrasphaera involved in enhanced biological phosphorus removal.</title>
        <authorList>
            <person name="Kristiansen R."/>
            <person name="Nguyen H.T.T."/>
            <person name="Saunders A.M."/>
            <person name="Nielsen J.L."/>
            <person name="Wimmer R."/>
            <person name="Le V.Q."/>
            <person name="McIlroy S.J."/>
            <person name="Petrovski S."/>
            <person name="Seviour R.J."/>
            <person name="Calteau A."/>
            <person name="Nielsen K.L."/>
            <person name="Nielsen P.H."/>
        </authorList>
    </citation>
    <scope>NUCLEOTIDE SEQUENCE [LARGE SCALE GENOMIC DNA]</scope>
    <source>
        <strain evidence="3 4">Ben110</strain>
    </source>
</reference>
<sequence>MKSIKTLTRYSNELARQSVVALDAALKERLVKDVADTMDAQLFSAAGDGIEIPRGLFAYADTQELPVDGVLSLDDLLDAQGLAMAANVDLARTRWVMTSREFIALRKVKDLEERYLIEPDVTAPGRYTLFGVPVLVTNRVPDDVTVPETPTGRAALVDFSQIVVARDVAPSVKILDQTFGDYDQQAIRVVYRLDAKPVNPEAIIVLTGLTVEDDGSI</sequence>
<dbReference type="STRING" id="1193182.BN11_4950004"/>
<comment type="caution">
    <text evidence="3">The sequence shown here is derived from an EMBL/GenBank/DDBJ whole genome shotgun (WGS) entry which is preliminary data.</text>
</comment>
<dbReference type="SUPFAM" id="SSF56563">
    <property type="entry name" value="Major capsid protein gp5"/>
    <property type="match status" value="1"/>
</dbReference>
<dbReference type="Gene3D" id="3.30.2320.10">
    <property type="entry name" value="hypothetical protein PF0899 domain"/>
    <property type="match status" value="1"/>
</dbReference>
<evidence type="ECO:0000313" key="4">
    <source>
        <dbReference type="Proteomes" id="UP000035763"/>
    </source>
</evidence>
<dbReference type="EMBL" id="CAJA01000440">
    <property type="protein sequence ID" value="CCH74899.1"/>
    <property type="molecule type" value="Genomic_DNA"/>
</dbReference>
<evidence type="ECO:0000256" key="1">
    <source>
        <dbReference type="ARBA" id="ARBA00004328"/>
    </source>
</evidence>
<dbReference type="AlphaFoldDB" id="W6K4F0"/>
<dbReference type="Pfam" id="PF05065">
    <property type="entry name" value="Phage_capsid"/>
    <property type="match status" value="1"/>
</dbReference>
<comment type="subcellular location">
    <subcellularLocation>
        <location evidence="1">Virion</location>
    </subcellularLocation>
</comment>
<dbReference type="InterPro" id="IPR054612">
    <property type="entry name" value="Phage_capsid-like_C"/>
</dbReference>
<protein>
    <submittedName>
        <fullName evidence="3">Phage capsid family</fullName>
    </submittedName>
</protein>
<name>W6K4F0_9MICO</name>
<proteinExistence type="predicted"/>
<dbReference type="InterPro" id="IPR024455">
    <property type="entry name" value="Phage_capsid"/>
</dbReference>
<dbReference type="Proteomes" id="UP000035763">
    <property type="component" value="Unassembled WGS sequence"/>
</dbReference>
<gene>
    <name evidence="3" type="ORF">BN11_4950004</name>
</gene>
<accession>W6K4F0</accession>
<evidence type="ECO:0000313" key="3">
    <source>
        <dbReference type="EMBL" id="CCH74899.1"/>
    </source>
</evidence>
<organism evidence="3 4">
    <name type="scientific">Nostocoides australiense Ben110</name>
    <dbReference type="NCBI Taxonomy" id="1193182"/>
    <lineage>
        <taxon>Bacteria</taxon>
        <taxon>Bacillati</taxon>
        <taxon>Actinomycetota</taxon>
        <taxon>Actinomycetes</taxon>
        <taxon>Micrococcales</taxon>
        <taxon>Intrasporangiaceae</taxon>
        <taxon>Nostocoides</taxon>
    </lineage>
</organism>
<feature type="domain" description="Phage capsid-like C-terminal" evidence="2">
    <location>
        <begin position="3"/>
        <end position="207"/>
    </location>
</feature>